<dbReference type="Gene3D" id="1.10.510.10">
    <property type="entry name" value="Transferase(Phosphotransferase) domain 1"/>
    <property type="match status" value="1"/>
</dbReference>
<dbReference type="EMBL" id="JAPFFF010000008">
    <property type="protein sequence ID" value="KAK8883902.1"/>
    <property type="molecule type" value="Genomic_DNA"/>
</dbReference>
<dbReference type="PRINTS" id="PR00109">
    <property type="entry name" value="TYRKINASE"/>
</dbReference>
<dbReference type="InterPro" id="IPR008271">
    <property type="entry name" value="Ser/Thr_kinase_AS"/>
</dbReference>
<dbReference type="SUPFAM" id="SSF56112">
    <property type="entry name" value="Protein kinase-like (PK-like)"/>
    <property type="match status" value="1"/>
</dbReference>
<protein>
    <recommendedName>
        <fullName evidence="1">Protein kinase domain-containing protein</fullName>
    </recommendedName>
</protein>
<dbReference type="Pfam" id="PF00069">
    <property type="entry name" value="Pkinase"/>
    <property type="match status" value="1"/>
</dbReference>
<dbReference type="InterPro" id="IPR051681">
    <property type="entry name" value="Ser/Thr_Kinases-Pseudokinases"/>
</dbReference>
<reference evidence="2 3" key="1">
    <citation type="submission" date="2024-04" db="EMBL/GenBank/DDBJ databases">
        <title>Tritrichomonas musculus Genome.</title>
        <authorList>
            <person name="Alves-Ferreira E."/>
            <person name="Grigg M."/>
            <person name="Lorenzi H."/>
            <person name="Galac M."/>
        </authorList>
    </citation>
    <scope>NUCLEOTIDE SEQUENCE [LARGE SCALE GENOMIC DNA]</scope>
    <source>
        <strain evidence="2 3">EAF2021</strain>
    </source>
</reference>
<organism evidence="2 3">
    <name type="scientific">Tritrichomonas musculus</name>
    <dbReference type="NCBI Taxonomy" id="1915356"/>
    <lineage>
        <taxon>Eukaryota</taxon>
        <taxon>Metamonada</taxon>
        <taxon>Parabasalia</taxon>
        <taxon>Tritrichomonadida</taxon>
        <taxon>Tritrichomonadidae</taxon>
        <taxon>Tritrichomonas</taxon>
    </lineage>
</organism>
<dbReference type="InterPro" id="IPR001245">
    <property type="entry name" value="Ser-Thr/Tyr_kinase_cat_dom"/>
</dbReference>
<dbReference type="PANTHER" id="PTHR44329:SF214">
    <property type="entry name" value="PROTEIN KINASE DOMAIN-CONTAINING PROTEIN"/>
    <property type="match status" value="1"/>
</dbReference>
<comment type="caution">
    <text evidence="2">The sequence shown here is derived from an EMBL/GenBank/DDBJ whole genome shotgun (WGS) entry which is preliminary data.</text>
</comment>
<gene>
    <name evidence="2" type="ORF">M9Y10_043004</name>
</gene>
<dbReference type="SMART" id="SM00220">
    <property type="entry name" value="S_TKc"/>
    <property type="match status" value="1"/>
</dbReference>
<accession>A0ABR2JYX6</accession>
<proteinExistence type="predicted"/>
<evidence type="ECO:0000259" key="1">
    <source>
        <dbReference type="PROSITE" id="PS50011"/>
    </source>
</evidence>
<dbReference type="PROSITE" id="PS50011">
    <property type="entry name" value="PROTEIN_KINASE_DOM"/>
    <property type="match status" value="1"/>
</dbReference>
<feature type="domain" description="Protein kinase" evidence="1">
    <location>
        <begin position="18"/>
        <end position="295"/>
    </location>
</feature>
<keyword evidence="3" id="KW-1185">Reference proteome</keyword>
<evidence type="ECO:0000313" key="2">
    <source>
        <dbReference type="EMBL" id="KAK8883902.1"/>
    </source>
</evidence>
<dbReference type="PROSITE" id="PS00108">
    <property type="entry name" value="PROTEIN_KINASE_ST"/>
    <property type="match status" value="1"/>
</dbReference>
<name>A0ABR2JYX6_9EUKA</name>
<dbReference type="InterPro" id="IPR011009">
    <property type="entry name" value="Kinase-like_dom_sf"/>
</dbReference>
<dbReference type="Proteomes" id="UP001470230">
    <property type="component" value="Unassembled WGS sequence"/>
</dbReference>
<sequence>MITPEIEQYKVEPQDFEQVPNKPSIRGGCGIVSFVTNNKNKKEYACKKTLRQIKKDSIPEKLFYQEVTVLALFHHPAIVPFFGFAVEGNRGNIYLEYMVKGSLDNVIKNIHEGSRDPLFDETHKFIIAYGIARAMKYLHSQNILHRDLKPENILLDDELHPYVSDFGTSKRVEDIKTSRTIQQTTALIMPPEFMEDYQKYNRTKTIDVYSYSMILFYLWTEQPPYPESFTVPMIVNNTVENIRPEFPPDSGENKPLSKEWKDLIVRCWNENPQKRPPFVEICSLLESGKLNPPNFNKELFDSYKNSIDSVQETTPETIPQSLLDSVTESFSP</sequence>
<dbReference type="InterPro" id="IPR000719">
    <property type="entry name" value="Prot_kinase_dom"/>
</dbReference>
<dbReference type="PANTHER" id="PTHR44329">
    <property type="entry name" value="SERINE/THREONINE-PROTEIN KINASE TNNI3K-RELATED"/>
    <property type="match status" value="1"/>
</dbReference>
<evidence type="ECO:0000313" key="3">
    <source>
        <dbReference type="Proteomes" id="UP001470230"/>
    </source>
</evidence>